<protein>
    <recommendedName>
        <fullName evidence="1">Reverse transcriptase domain-containing protein</fullName>
    </recommendedName>
</protein>
<comment type="caution">
    <text evidence="2">The sequence shown here is derived from an EMBL/GenBank/DDBJ whole genome shotgun (WGS) entry which is preliminary data.</text>
</comment>
<gene>
    <name evidence="2" type="ORF">I3679_008455</name>
</gene>
<dbReference type="EMBL" id="JADQCH020000001">
    <property type="protein sequence ID" value="MEY2344155.1"/>
    <property type="molecule type" value="Genomic_DNA"/>
</dbReference>
<name>A0ABD5LU48_PROMI</name>
<dbReference type="InterPro" id="IPR000477">
    <property type="entry name" value="RT_dom"/>
</dbReference>
<accession>A0ABD5LU48</accession>
<feature type="domain" description="Reverse transcriptase" evidence="1">
    <location>
        <begin position="1"/>
        <end position="86"/>
    </location>
</feature>
<organism evidence="2">
    <name type="scientific">Proteus mirabilis</name>
    <dbReference type="NCBI Taxonomy" id="584"/>
    <lineage>
        <taxon>Bacteria</taxon>
        <taxon>Pseudomonadati</taxon>
        <taxon>Pseudomonadota</taxon>
        <taxon>Gammaproteobacteria</taxon>
        <taxon>Enterobacterales</taxon>
        <taxon>Morganellaceae</taxon>
        <taxon>Proteus</taxon>
    </lineage>
</organism>
<proteinExistence type="predicted"/>
<sequence>MSSSLSEIALLDFDEKILRNQNIIYYGRFVDDIIIITDNPLFFNKIHNTISPYNLNINKSKSQLITLNTYSEHSTPVSFNYLGYNFSFPTDHQLSNKKKRKTSEQLL</sequence>
<dbReference type="AlphaFoldDB" id="A0ABD5LU48"/>
<dbReference type="SUPFAM" id="SSF56672">
    <property type="entry name" value="DNA/RNA polymerases"/>
    <property type="match status" value="1"/>
</dbReference>
<reference evidence="2" key="1">
    <citation type="submission" date="2021-05" db="EMBL/GenBank/DDBJ databases">
        <title>First report of NDM-5 and VEB-6 producing Proteus mirabilis isolated from blood of a sepsis patient in Kolkata, India.</title>
        <authorList>
            <person name="Halder G."/>
            <person name="Chaudhuri B."/>
            <person name="Dutta S."/>
        </authorList>
    </citation>
    <scope>NUCLEOTIDE SEQUENCE [LARGE SCALE GENOMIC DNA]</scope>
    <source>
        <strain evidence="2">7049</strain>
    </source>
</reference>
<dbReference type="InterPro" id="IPR043502">
    <property type="entry name" value="DNA/RNA_pol_sf"/>
</dbReference>
<dbReference type="PROSITE" id="PS50878">
    <property type="entry name" value="RT_POL"/>
    <property type="match status" value="1"/>
</dbReference>
<evidence type="ECO:0000313" key="2">
    <source>
        <dbReference type="EMBL" id="MEY2344155.1"/>
    </source>
</evidence>
<evidence type="ECO:0000259" key="1">
    <source>
        <dbReference type="PROSITE" id="PS50878"/>
    </source>
</evidence>